<evidence type="ECO:0000313" key="2">
    <source>
        <dbReference type="EMBL" id="MPN47428.1"/>
    </source>
</evidence>
<comment type="caution">
    <text evidence="2">The sequence shown here is derived from an EMBL/GenBank/DDBJ whole genome shotgun (WGS) entry which is preliminary data.</text>
</comment>
<gene>
    <name evidence="2" type="ORF">SDC9_195030</name>
</gene>
<dbReference type="GO" id="GO:0005829">
    <property type="term" value="C:cytosol"/>
    <property type="evidence" value="ECO:0007669"/>
    <property type="project" value="TreeGrafter"/>
</dbReference>
<dbReference type="InterPro" id="IPR036390">
    <property type="entry name" value="WH_DNA-bd_sf"/>
</dbReference>
<dbReference type="PANTHER" id="PTHR33221:SF5">
    <property type="entry name" value="HTH-TYPE TRANSCRIPTIONAL REGULATOR ISCR"/>
    <property type="match status" value="1"/>
</dbReference>
<proteinExistence type="predicted"/>
<keyword evidence="1" id="KW-0238">DNA-binding</keyword>
<sequence>MLAKTPDKYTVGDILRITEGSISPVVCLDHNPNQCERSEYCMTLDVWKGLNKVIIDYLDGITLQDILDKAGDRYLNEYYI</sequence>
<evidence type="ECO:0008006" key="3">
    <source>
        <dbReference type="Google" id="ProtNLM"/>
    </source>
</evidence>
<dbReference type="Pfam" id="PF02082">
    <property type="entry name" value="Rrf2"/>
    <property type="match status" value="1"/>
</dbReference>
<organism evidence="2">
    <name type="scientific">bioreactor metagenome</name>
    <dbReference type="NCBI Taxonomy" id="1076179"/>
    <lineage>
        <taxon>unclassified sequences</taxon>
        <taxon>metagenomes</taxon>
        <taxon>ecological metagenomes</taxon>
    </lineage>
</organism>
<dbReference type="EMBL" id="VSSQ01108910">
    <property type="protein sequence ID" value="MPN47428.1"/>
    <property type="molecule type" value="Genomic_DNA"/>
</dbReference>
<accession>A0A645I842</accession>
<protein>
    <recommendedName>
        <fullName evidence="3">HTH-type transcriptional regulator IscR</fullName>
    </recommendedName>
</protein>
<reference evidence="2" key="1">
    <citation type="submission" date="2019-08" db="EMBL/GenBank/DDBJ databases">
        <authorList>
            <person name="Kucharzyk K."/>
            <person name="Murdoch R.W."/>
            <person name="Higgins S."/>
            <person name="Loffler F."/>
        </authorList>
    </citation>
    <scope>NUCLEOTIDE SEQUENCE</scope>
</reference>
<dbReference type="SUPFAM" id="SSF46785">
    <property type="entry name" value="Winged helix' DNA-binding domain"/>
    <property type="match status" value="1"/>
</dbReference>
<dbReference type="AlphaFoldDB" id="A0A645I842"/>
<dbReference type="PROSITE" id="PS51197">
    <property type="entry name" value="HTH_RRF2_2"/>
    <property type="match status" value="1"/>
</dbReference>
<dbReference type="PANTHER" id="PTHR33221">
    <property type="entry name" value="WINGED HELIX-TURN-HELIX TRANSCRIPTIONAL REGULATOR, RRF2 FAMILY"/>
    <property type="match status" value="1"/>
</dbReference>
<evidence type="ECO:0000256" key="1">
    <source>
        <dbReference type="ARBA" id="ARBA00023125"/>
    </source>
</evidence>
<dbReference type="InterPro" id="IPR000944">
    <property type="entry name" value="Tscrpt_reg_Rrf2"/>
</dbReference>
<name>A0A645I842_9ZZZZ</name>
<dbReference type="Gene3D" id="1.10.10.10">
    <property type="entry name" value="Winged helix-like DNA-binding domain superfamily/Winged helix DNA-binding domain"/>
    <property type="match status" value="1"/>
</dbReference>
<dbReference type="GO" id="GO:0003700">
    <property type="term" value="F:DNA-binding transcription factor activity"/>
    <property type="evidence" value="ECO:0007669"/>
    <property type="project" value="TreeGrafter"/>
</dbReference>
<dbReference type="GO" id="GO:0003677">
    <property type="term" value="F:DNA binding"/>
    <property type="evidence" value="ECO:0007669"/>
    <property type="project" value="UniProtKB-KW"/>
</dbReference>
<dbReference type="InterPro" id="IPR036388">
    <property type="entry name" value="WH-like_DNA-bd_sf"/>
</dbReference>